<dbReference type="AlphaFoldDB" id="A0A5N0T9H4"/>
<evidence type="ECO:0000313" key="10">
    <source>
        <dbReference type="EMBL" id="KAA9130787.1"/>
    </source>
</evidence>
<comment type="function">
    <text evidence="1">Part of the ABC transporter complex LptBFG involved in the translocation of lipopolysaccharide (LPS) from the inner membrane to the outer membrane.</text>
</comment>
<dbReference type="InterPro" id="IPR005495">
    <property type="entry name" value="LptG/LptF_permease"/>
</dbReference>
<name>A0A5N0T9H4_9GAMM</name>
<evidence type="ECO:0000256" key="9">
    <source>
        <dbReference type="SAM" id="Phobius"/>
    </source>
</evidence>
<gene>
    <name evidence="10" type="primary">lptG</name>
    <name evidence="10" type="ORF">F3N42_10460</name>
</gene>
<dbReference type="PANTHER" id="PTHR33529">
    <property type="entry name" value="SLR0882 PROTEIN-RELATED"/>
    <property type="match status" value="1"/>
</dbReference>
<protein>
    <submittedName>
        <fullName evidence="10">LPS export ABC transporter permease LptG</fullName>
    </submittedName>
</protein>
<evidence type="ECO:0000256" key="6">
    <source>
        <dbReference type="ARBA" id="ARBA00022989"/>
    </source>
</evidence>
<feature type="transmembrane region" description="Helical" evidence="9">
    <location>
        <begin position="310"/>
        <end position="328"/>
    </location>
</feature>
<keyword evidence="5 9" id="KW-0812">Transmembrane</keyword>
<feature type="transmembrane region" description="Helical" evidence="9">
    <location>
        <begin position="12"/>
        <end position="34"/>
    </location>
</feature>
<proteinExistence type="inferred from homology"/>
<evidence type="ECO:0000313" key="11">
    <source>
        <dbReference type="Proteomes" id="UP000325372"/>
    </source>
</evidence>
<dbReference type="GO" id="GO:0055085">
    <property type="term" value="P:transmembrane transport"/>
    <property type="evidence" value="ECO:0007669"/>
    <property type="project" value="InterPro"/>
</dbReference>
<feature type="transmembrane region" description="Helical" evidence="9">
    <location>
        <begin position="60"/>
        <end position="82"/>
    </location>
</feature>
<dbReference type="GO" id="GO:0043190">
    <property type="term" value="C:ATP-binding cassette (ABC) transporter complex"/>
    <property type="evidence" value="ECO:0007669"/>
    <property type="project" value="InterPro"/>
</dbReference>
<feature type="transmembrane region" description="Helical" evidence="9">
    <location>
        <begin position="334"/>
        <end position="357"/>
    </location>
</feature>
<comment type="subunit">
    <text evidence="8">Component of the lipopolysaccharide transport and assembly complex. The LptBFG transporter is composed of two ATP-binding proteins (LptB) and two transmembrane proteins (LptF and LptG).</text>
</comment>
<dbReference type="EMBL" id="VYXP01000006">
    <property type="protein sequence ID" value="KAA9130787.1"/>
    <property type="molecule type" value="Genomic_DNA"/>
</dbReference>
<dbReference type="Pfam" id="PF03739">
    <property type="entry name" value="LptF_LptG"/>
    <property type="match status" value="1"/>
</dbReference>
<evidence type="ECO:0000256" key="5">
    <source>
        <dbReference type="ARBA" id="ARBA00022692"/>
    </source>
</evidence>
<evidence type="ECO:0000256" key="2">
    <source>
        <dbReference type="ARBA" id="ARBA00004651"/>
    </source>
</evidence>
<comment type="caution">
    <text evidence="10">The sequence shown here is derived from an EMBL/GenBank/DDBJ whole genome shotgun (WGS) entry which is preliminary data.</text>
</comment>
<comment type="similarity">
    <text evidence="3">Belongs to the LptF/LptG family.</text>
</comment>
<evidence type="ECO:0000256" key="4">
    <source>
        <dbReference type="ARBA" id="ARBA00022475"/>
    </source>
</evidence>
<feature type="transmembrane region" description="Helical" evidence="9">
    <location>
        <begin position="280"/>
        <end position="298"/>
    </location>
</feature>
<keyword evidence="4" id="KW-1003">Cell membrane</keyword>
<sequence length="361" mass="39343">MIKQLDQYIGRAALLGTLGVWLALTMLMTLFNLLDELEPGEGGFHIGEVLWYVMLSIPRASYMVFPVSALLGSLIGVGGLAAANELVAFRTSGVSRLRISGSVLGAVLLLTLGVMAMGEWVAPPADAQARNYKLQQAVGRGAASGDVGMWLRDGNEFAFIQKPIVGGTPGENDLRFHNVVIYGFNDDGDLRSMSRAMSARHRDGRWLLEDVTDLDISPAGVERQTWDQRIWHTGFLPELLESAVVRPRYMSARDLSDQITYLGRNGLDDRVYRSALWSKLLFPVTVLALVLAGMPFVFGHGRQQSMGLRIFIGMAMGSLFMIVSRAAQNFADAYGLPVMVGALAPSLLLTVAVVLALRRSV</sequence>
<dbReference type="NCBIfam" id="TIGR04408">
    <property type="entry name" value="LptG_lptG"/>
    <property type="match status" value="1"/>
</dbReference>
<keyword evidence="6 9" id="KW-1133">Transmembrane helix</keyword>
<dbReference type="GO" id="GO:0015920">
    <property type="term" value="P:lipopolysaccharide transport"/>
    <property type="evidence" value="ECO:0007669"/>
    <property type="project" value="TreeGrafter"/>
</dbReference>
<evidence type="ECO:0000256" key="1">
    <source>
        <dbReference type="ARBA" id="ARBA00002265"/>
    </source>
</evidence>
<keyword evidence="7 9" id="KW-0472">Membrane</keyword>
<organism evidence="10 11">
    <name type="scientific">Marinihelvus fidelis</name>
    <dbReference type="NCBI Taxonomy" id="2613842"/>
    <lineage>
        <taxon>Bacteria</taxon>
        <taxon>Pseudomonadati</taxon>
        <taxon>Pseudomonadota</taxon>
        <taxon>Gammaproteobacteria</taxon>
        <taxon>Chromatiales</taxon>
        <taxon>Wenzhouxiangellaceae</taxon>
        <taxon>Marinihelvus</taxon>
    </lineage>
</organism>
<dbReference type="InterPro" id="IPR030923">
    <property type="entry name" value="LptG"/>
</dbReference>
<reference evidence="10 11" key="1">
    <citation type="submission" date="2019-09" db="EMBL/GenBank/DDBJ databases">
        <title>Wenzhouxiangella sp. Genome sequencing and assembly.</title>
        <authorList>
            <person name="Zhang R."/>
        </authorList>
    </citation>
    <scope>NUCLEOTIDE SEQUENCE [LARGE SCALE GENOMIC DNA]</scope>
    <source>
        <strain evidence="10 11">W260</strain>
    </source>
</reference>
<comment type="subcellular location">
    <subcellularLocation>
        <location evidence="2">Cell membrane</location>
        <topology evidence="2">Multi-pass membrane protein</topology>
    </subcellularLocation>
</comment>
<dbReference type="RefSeq" id="WP_150864425.1">
    <property type="nucleotide sequence ID" value="NZ_VYXP01000006.1"/>
</dbReference>
<accession>A0A5N0T9H4</accession>
<feature type="transmembrane region" description="Helical" evidence="9">
    <location>
        <begin position="103"/>
        <end position="122"/>
    </location>
</feature>
<dbReference type="PANTHER" id="PTHR33529:SF2">
    <property type="entry name" value="LIPOPOLYSACCHARIDE EXPORT SYSTEM PERMEASE PROTEIN LPTG"/>
    <property type="match status" value="1"/>
</dbReference>
<dbReference type="Proteomes" id="UP000325372">
    <property type="component" value="Unassembled WGS sequence"/>
</dbReference>
<keyword evidence="11" id="KW-1185">Reference proteome</keyword>
<evidence type="ECO:0000256" key="7">
    <source>
        <dbReference type="ARBA" id="ARBA00023136"/>
    </source>
</evidence>
<evidence type="ECO:0000256" key="3">
    <source>
        <dbReference type="ARBA" id="ARBA00007725"/>
    </source>
</evidence>
<evidence type="ECO:0000256" key="8">
    <source>
        <dbReference type="ARBA" id="ARBA00026081"/>
    </source>
</evidence>